<evidence type="ECO:0000313" key="2">
    <source>
        <dbReference type="Proteomes" id="UP000593910"/>
    </source>
</evidence>
<dbReference type="RefSeq" id="WP_193113398.1">
    <property type="nucleotide sequence ID" value="NZ_CP041165.1"/>
</dbReference>
<evidence type="ECO:0000313" key="1">
    <source>
        <dbReference type="EMBL" id="QOP42077.1"/>
    </source>
</evidence>
<reference evidence="1 2" key="1">
    <citation type="submission" date="2019-06" db="EMBL/GenBank/DDBJ databases">
        <title>Sulfurimonas gotlandica sp. nov., a chemoautotrophic and psychrotolerant epsilonproteobacterium isolated from a pelagic redoxcline, and an emended description of the genus Sulfurimonas.</title>
        <authorList>
            <person name="Wang S."/>
            <person name="Jiang L."/>
            <person name="Shao Z."/>
        </authorList>
    </citation>
    <scope>NUCLEOTIDE SEQUENCE [LARGE SCALE GENOMIC DNA]</scope>
    <source>
        <strain evidence="1 2">B2</strain>
    </source>
</reference>
<dbReference type="Gene3D" id="3.40.470.10">
    <property type="entry name" value="Uracil-DNA glycosylase-like domain"/>
    <property type="match status" value="1"/>
</dbReference>
<name>A0A7M1AX82_9BACT</name>
<organism evidence="1 2">
    <name type="scientific">Sulfurimonas marina</name>
    <dbReference type="NCBI Taxonomy" id="2590551"/>
    <lineage>
        <taxon>Bacteria</taxon>
        <taxon>Pseudomonadati</taxon>
        <taxon>Campylobacterota</taxon>
        <taxon>Epsilonproteobacteria</taxon>
        <taxon>Campylobacterales</taxon>
        <taxon>Sulfurimonadaceae</taxon>
        <taxon>Sulfurimonas</taxon>
    </lineage>
</organism>
<dbReference type="InterPro" id="IPR036895">
    <property type="entry name" value="Uracil-DNA_glycosylase-like_sf"/>
</dbReference>
<dbReference type="SUPFAM" id="SSF52141">
    <property type="entry name" value="Uracil-DNA glycosylase-like"/>
    <property type="match status" value="1"/>
</dbReference>
<dbReference type="Proteomes" id="UP000593910">
    <property type="component" value="Chromosome"/>
</dbReference>
<keyword evidence="2" id="KW-1185">Reference proteome</keyword>
<gene>
    <name evidence="1" type="ORF">FJR03_10145</name>
</gene>
<evidence type="ECO:0008006" key="3">
    <source>
        <dbReference type="Google" id="ProtNLM"/>
    </source>
</evidence>
<accession>A0A7M1AX82</accession>
<protein>
    <recommendedName>
        <fullName evidence="3">Uracil-DNA glycosylase family protein</fullName>
    </recommendedName>
</protein>
<dbReference type="EMBL" id="CP041165">
    <property type="protein sequence ID" value="QOP42077.1"/>
    <property type="molecule type" value="Genomic_DNA"/>
</dbReference>
<sequence length="215" mass="25215">MYKKMSKVYRKSELHTFCHAKHPYEPFNIAEAKTLIVGNTPPARFAKKELQEGDVDWYYGSRYNAFWNILQQSCECEQPLSTKEKRQNFFLENEIGIFDTIDECSRAKGCGASDGDLYNIVLIDVLTLLKQNKHKTLRLFFSGRFVAELFQKATMSKFDLRSREMQQIELDNKILELTILYSPSPSWARGLPEVIRKDPKKNEIRLDQYRHICKC</sequence>
<dbReference type="KEGG" id="smax:FJR03_10145"/>
<dbReference type="AlphaFoldDB" id="A0A7M1AX82"/>
<proteinExistence type="predicted"/>